<organism evidence="1 2">
    <name type="scientific">Pangasius djambal</name>
    <dbReference type="NCBI Taxonomy" id="1691987"/>
    <lineage>
        <taxon>Eukaryota</taxon>
        <taxon>Metazoa</taxon>
        <taxon>Chordata</taxon>
        <taxon>Craniata</taxon>
        <taxon>Vertebrata</taxon>
        <taxon>Euteleostomi</taxon>
        <taxon>Actinopterygii</taxon>
        <taxon>Neopterygii</taxon>
        <taxon>Teleostei</taxon>
        <taxon>Ostariophysi</taxon>
        <taxon>Siluriformes</taxon>
        <taxon>Pangasiidae</taxon>
        <taxon>Pangasius</taxon>
    </lineage>
</organism>
<gene>
    <name evidence="1" type="ORF">PDJAM_G00143220</name>
</gene>
<dbReference type="EMBL" id="CM040998">
    <property type="protein sequence ID" value="MCJ8746571.1"/>
    <property type="molecule type" value="Genomic_DNA"/>
</dbReference>
<protein>
    <submittedName>
        <fullName evidence="1">Uncharacterized protein</fullName>
    </submittedName>
</protein>
<name>A0ACC5ZEY5_9TELE</name>
<proteinExistence type="predicted"/>
<evidence type="ECO:0000313" key="1">
    <source>
        <dbReference type="EMBL" id="MCJ8746571.1"/>
    </source>
</evidence>
<accession>A0ACC5ZEY5</accession>
<dbReference type="Proteomes" id="UP000830395">
    <property type="component" value="Chromosome 24"/>
</dbReference>
<keyword evidence="2" id="KW-1185">Reference proteome</keyword>
<sequence>MSVRSARGLWSGRHLTCLEMLAVFLALQHFLLDLRDRHVLVRTNNTAVVSYINHQGGLRSCPIYRLVHQILVWSQGKLLSLRAVYIPGHLNMGADILSRQVPRPGEWSRHPEVVHMREDQPCPDIRQEGGVPAWGIVLIVLLLLAVAAFVVLMLMFVRLRRENQQLRRNNESNGHELRPMNENADHDPGEEQD</sequence>
<evidence type="ECO:0000313" key="2">
    <source>
        <dbReference type="Proteomes" id="UP000830395"/>
    </source>
</evidence>
<comment type="caution">
    <text evidence="1">The sequence shown here is derived from an EMBL/GenBank/DDBJ whole genome shotgun (WGS) entry which is preliminary data.</text>
</comment>
<reference evidence="1" key="1">
    <citation type="submission" date="2020-02" db="EMBL/GenBank/DDBJ databases">
        <title>Genome sequencing of the panga catfish, Pangasius djambal.</title>
        <authorList>
            <person name="Wen M."/>
            <person name="Zahm M."/>
            <person name="Roques C."/>
            <person name="Cabau C."/>
            <person name="Klopp C."/>
            <person name="Donnadieu C."/>
            <person name="Jouanno E."/>
            <person name="Avarre J.-C."/>
            <person name="Campet M."/>
            <person name="Ha T."/>
            <person name="Dugue R."/>
            <person name="Lampietro C."/>
            <person name="Louis A."/>
            <person name="Herpin A."/>
            <person name="Echchiki A."/>
            <person name="Berthelot C."/>
            <person name="Parey E."/>
            <person name="Roest-Crollius H."/>
            <person name="Braasch I."/>
            <person name="Postlethwait J.H."/>
            <person name="Bobe J."/>
            <person name="Montfort J."/>
            <person name="Bouchez O."/>
            <person name="Begum T."/>
            <person name="Schartl M."/>
            <person name="Gustiano R."/>
            <person name="Guiguen Y."/>
        </authorList>
    </citation>
    <scope>NUCLEOTIDE SEQUENCE</scope>
    <source>
        <strain evidence="1">Pdj_M5554</strain>
    </source>
</reference>